<feature type="compositionally biased region" description="Polar residues" evidence="1">
    <location>
        <begin position="103"/>
        <end position="112"/>
    </location>
</feature>
<feature type="compositionally biased region" description="Basic and acidic residues" evidence="1">
    <location>
        <begin position="395"/>
        <end position="404"/>
    </location>
</feature>
<feature type="compositionally biased region" description="Polar residues" evidence="1">
    <location>
        <begin position="181"/>
        <end position="200"/>
    </location>
</feature>
<evidence type="ECO:0000313" key="3">
    <source>
        <dbReference type="Proteomes" id="UP000594263"/>
    </source>
</evidence>
<name>A0A7N0TVN5_KALFE</name>
<feature type="region of interest" description="Disordered" evidence="1">
    <location>
        <begin position="1"/>
        <end position="139"/>
    </location>
</feature>
<evidence type="ECO:0000256" key="1">
    <source>
        <dbReference type="SAM" id="MobiDB-lite"/>
    </source>
</evidence>
<feature type="region of interest" description="Disordered" evidence="1">
    <location>
        <begin position="395"/>
        <end position="429"/>
    </location>
</feature>
<dbReference type="Proteomes" id="UP000594263">
    <property type="component" value="Unplaced"/>
</dbReference>
<feature type="region of interest" description="Disordered" evidence="1">
    <location>
        <begin position="162"/>
        <end position="227"/>
    </location>
</feature>
<protein>
    <submittedName>
        <fullName evidence="2">Uncharacterized protein</fullName>
    </submittedName>
</protein>
<dbReference type="PANTHER" id="PTHR35707:SF1">
    <property type="entry name" value="SPC7 KINETOCHORE PROTEIN DOMAIN-CONTAINING PROTEIN"/>
    <property type="match status" value="1"/>
</dbReference>
<sequence length="1345" mass="149900">MDAEELRNNTATEDDTAGFNKKRGRRVSFAAEMTSVHVFDRDEDIETPPEPKPDSDPVDVVLGFFKDFQDSDDSRDRNQDGNDDDDDDEYGRQPFLQPFESPSPGSTFGSATSDEDAFFGPVSSEFIRPGRFSDSVASDDNHEITMDSTAFSMHFQSLVRSESGDLKTPSGSRLVFEEKTPTQSGTATAPGSSMELTSYEKSVPHKLTPADKLGSGKDSNDMSLVEDNPRKYDYASISPILDELMSDENDFLHGAFTSKSSDSVNATYDSDKLSRDTCIQTRLISLEGAQAPDLGDHSVHDIIREEPLATPHTPVHILVSDSLLYRDLVAEQPSENKHSLSSQQIGVREITEVIGSNHVEALMPSISNSSPAELSSPVPSFGLFTLKEHNHVHSRGDNSYEKLQSRSPAIPYPSTLVEQPENRREGRRHESDTLHCIGMHNQSPPAVISSVVSGMKAQLAMDSSNSSGLGKIMPATKFGGSLVKQAGTDTNVINSTKQESIPRLMNEGICSISCTPVVEDGSMRSKLYSYIVKTPRHDTPLTRLENKFLDIDHGQHVQKMTADEDGSEFLTPVCRKSSPIDELIKVKARKNISSQLTDHVEEESQSFSTLKTLSDEATMKSGNSSSYLKLTHRVRSDNKLTRIPDRIVYSQNQSLGIGLSPLHNDCTLDKLAGSSCRLNNDVVQSYDTVINPSLLKISYHDTGNKMNDTLDKVLASQKKSSSARSPSARYEDILHVELTHQSHSDDAIRVSPGKDGDSMEIISSGNYLNVVAQKLDNLFLGQNLYSGSPLLVTDIVKSPLQAQLGGDIKGLNQHNTGMFQIPSKNEAILSASGNIASSVGFVTLDGHASVNESPISKVRSETTEYSLGRKHDTIEKDEMHVYKRGRDEVFTGSEGSTPNVDQPRSPKIKKTRVSESENQTAFSDDRISRSGSIVTPRHWSAMLSEVVANSEQLRPKSVDMLDLLKIDLLEDVLGQMQKIRGFSRLCVSIQSQCVRNPISLAKNTRITETKELLQDMLYEQAKLKLLSVKRENLLKRVEFIRTGVRNCQTMKLNYSEMHERVKTSVKVGNTDSQSVQEFEDEIQNMRQKVGTSQRDIDSLIYYFYKCFKMKEKPTHADTIVLINDHLKRKRLMKSLREDLQLWDIDDVVYKKSQNQIILNYHGYLIQRFTLLAPTSVVTVSYMLSHLNIEKKYPKMDAPVAFSFAFKVNTEKKYFGIRSLVQETQATSSIFSSLLDVIEEVKFARVELNNMMDAKFLSPSAEKLDLCLRFFDFKTSMEIIMALDVSCVIRGIYPSDVLPFQLQSHHLLTKISLPAHIQAALESLKFGFSRIIRLCRCISETLAGPS</sequence>
<dbReference type="EnsemblPlants" id="Kaladp0045s0530.1.v1.1">
    <property type="protein sequence ID" value="Kaladp0045s0530.1.v1.1"/>
    <property type="gene ID" value="Kaladp0045s0530.v1.1"/>
</dbReference>
<reference evidence="2" key="1">
    <citation type="submission" date="2021-01" db="UniProtKB">
        <authorList>
            <consortium name="EnsemblPlants"/>
        </authorList>
    </citation>
    <scope>IDENTIFICATION</scope>
</reference>
<keyword evidence="3" id="KW-1185">Reference proteome</keyword>
<feature type="region of interest" description="Disordered" evidence="1">
    <location>
        <begin position="888"/>
        <end position="925"/>
    </location>
</feature>
<feature type="compositionally biased region" description="Polar residues" evidence="1">
    <location>
        <begin position="893"/>
        <end position="902"/>
    </location>
</feature>
<proteinExistence type="predicted"/>
<feature type="compositionally biased region" description="Basic and acidic residues" evidence="1">
    <location>
        <begin position="420"/>
        <end position="429"/>
    </location>
</feature>
<dbReference type="PANTHER" id="PTHR35707">
    <property type="entry name" value="OS06G0608100 PROTEIN"/>
    <property type="match status" value="1"/>
</dbReference>
<dbReference type="Gramene" id="Kaladp0045s0530.1.v1.1">
    <property type="protein sequence ID" value="Kaladp0045s0530.1.v1.1"/>
    <property type="gene ID" value="Kaladp0045s0530.v1.1"/>
</dbReference>
<evidence type="ECO:0000313" key="2">
    <source>
        <dbReference type="EnsemblPlants" id="Kaladp0045s0530.1.v1.1"/>
    </source>
</evidence>
<organism evidence="2 3">
    <name type="scientific">Kalanchoe fedtschenkoi</name>
    <name type="common">Lavender scallops</name>
    <name type="synonym">South American air plant</name>
    <dbReference type="NCBI Taxonomy" id="63787"/>
    <lineage>
        <taxon>Eukaryota</taxon>
        <taxon>Viridiplantae</taxon>
        <taxon>Streptophyta</taxon>
        <taxon>Embryophyta</taxon>
        <taxon>Tracheophyta</taxon>
        <taxon>Spermatophyta</taxon>
        <taxon>Magnoliopsida</taxon>
        <taxon>eudicotyledons</taxon>
        <taxon>Gunneridae</taxon>
        <taxon>Pentapetalae</taxon>
        <taxon>Saxifragales</taxon>
        <taxon>Crassulaceae</taxon>
        <taxon>Kalanchoe</taxon>
    </lineage>
</organism>
<feature type="compositionally biased region" description="Basic and acidic residues" evidence="1">
    <location>
        <begin position="67"/>
        <end position="80"/>
    </location>
</feature>
<accession>A0A7N0TVN5</accession>
<dbReference type="OMA" id="KEPTWSP"/>